<accession>A0A2T7D8D8</accession>
<dbReference type="OrthoDB" id="10427459at2759"/>
<gene>
    <name evidence="2" type="ORF">GQ55_6G223200</name>
</gene>
<dbReference type="EMBL" id="CM009754">
    <property type="protein sequence ID" value="PUZ51844.1"/>
    <property type="molecule type" value="Genomic_DNA"/>
</dbReference>
<keyword evidence="1" id="KW-0812">Transmembrane</keyword>
<dbReference type="Proteomes" id="UP000244336">
    <property type="component" value="Chromosome 6"/>
</dbReference>
<dbReference type="Gramene" id="PUZ51844">
    <property type="protein sequence ID" value="PUZ51844"/>
    <property type="gene ID" value="GQ55_6G223200"/>
</dbReference>
<sequence length="118" mass="12783">MDNLAFLRGITAPVVAGAVLGALDSFMIRYEVWIRLLIVQSADMPQVCRGSNFFELLVKLWSPRGNVVSSAYTAGAVGLLVQEALTDNGLSCWTGVAGGLHCVLVLIGLIYWTCHRED</sequence>
<keyword evidence="1" id="KW-0472">Membrane</keyword>
<evidence type="ECO:0000256" key="1">
    <source>
        <dbReference type="SAM" id="Phobius"/>
    </source>
</evidence>
<protein>
    <submittedName>
        <fullName evidence="2">Uncharacterized protein</fullName>
    </submittedName>
</protein>
<organism evidence="2 3">
    <name type="scientific">Panicum hallii var. hallii</name>
    <dbReference type="NCBI Taxonomy" id="1504633"/>
    <lineage>
        <taxon>Eukaryota</taxon>
        <taxon>Viridiplantae</taxon>
        <taxon>Streptophyta</taxon>
        <taxon>Embryophyta</taxon>
        <taxon>Tracheophyta</taxon>
        <taxon>Spermatophyta</taxon>
        <taxon>Magnoliopsida</taxon>
        <taxon>Liliopsida</taxon>
        <taxon>Poales</taxon>
        <taxon>Poaceae</taxon>
        <taxon>PACMAD clade</taxon>
        <taxon>Panicoideae</taxon>
        <taxon>Panicodae</taxon>
        <taxon>Paniceae</taxon>
        <taxon>Panicinae</taxon>
        <taxon>Panicum</taxon>
        <taxon>Panicum sect. Panicum</taxon>
    </lineage>
</organism>
<evidence type="ECO:0000313" key="2">
    <source>
        <dbReference type="EMBL" id="PUZ51844.1"/>
    </source>
</evidence>
<name>A0A2T7D8D8_9POAL</name>
<reference evidence="2 3" key="1">
    <citation type="submission" date="2018-04" db="EMBL/GenBank/DDBJ databases">
        <title>WGS assembly of Panicum hallii var. hallii HAL2.</title>
        <authorList>
            <person name="Lovell J."/>
            <person name="Jenkins J."/>
            <person name="Lowry D."/>
            <person name="Mamidi S."/>
            <person name="Sreedasyam A."/>
            <person name="Weng X."/>
            <person name="Barry K."/>
            <person name="Bonette J."/>
            <person name="Campitelli B."/>
            <person name="Daum C."/>
            <person name="Gordon S."/>
            <person name="Gould B."/>
            <person name="Lipzen A."/>
            <person name="MacQueen A."/>
            <person name="Palacio-Mejia J."/>
            <person name="Plott C."/>
            <person name="Shakirov E."/>
            <person name="Shu S."/>
            <person name="Yoshinaga Y."/>
            <person name="Zane M."/>
            <person name="Rokhsar D."/>
            <person name="Grimwood J."/>
            <person name="Schmutz J."/>
            <person name="Juenger T."/>
        </authorList>
    </citation>
    <scope>NUCLEOTIDE SEQUENCE [LARGE SCALE GENOMIC DNA]</scope>
    <source>
        <strain evidence="3">cv. HAL2</strain>
    </source>
</reference>
<dbReference type="AlphaFoldDB" id="A0A2T7D8D8"/>
<keyword evidence="1" id="KW-1133">Transmembrane helix</keyword>
<feature type="transmembrane region" description="Helical" evidence="1">
    <location>
        <begin position="90"/>
        <end position="112"/>
    </location>
</feature>
<proteinExistence type="predicted"/>
<feature type="transmembrane region" description="Helical" evidence="1">
    <location>
        <begin position="6"/>
        <end position="28"/>
    </location>
</feature>
<dbReference type="STRING" id="1504633.A0A2T7D8D8"/>
<evidence type="ECO:0000313" key="3">
    <source>
        <dbReference type="Proteomes" id="UP000244336"/>
    </source>
</evidence>
<keyword evidence="3" id="KW-1185">Reference proteome</keyword>